<dbReference type="GO" id="GO:0006508">
    <property type="term" value="P:proteolysis"/>
    <property type="evidence" value="ECO:0007669"/>
    <property type="project" value="UniProtKB-KW"/>
</dbReference>
<dbReference type="Pfam" id="PF22456">
    <property type="entry name" value="PqqF-like_C_4"/>
    <property type="match status" value="1"/>
</dbReference>
<evidence type="ECO:0000259" key="18">
    <source>
        <dbReference type="Pfam" id="PF05193"/>
    </source>
</evidence>
<evidence type="ECO:0000259" key="20">
    <source>
        <dbReference type="Pfam" id="PF22456"/>
    </source>
</evidence>
<evidence type="ECO:0000256" key="15">
    <source>
        <dbReference type="SAM" id="MobiDB-lite"/>
    </source>
</evidence>
<evidence type="ECO:0000313" key="21">
    <source>
        <dbReference type="EMBL" id="VFJ45476.1"/>
    </source>
</evidence>
<dbReference type="EMBL" id="CAADFL010000024">
    <property type="protein sequence ID" value="VFK06774.1"/>
    <property type="molecule type" value="Genomic_DNA"/>
</dbReference>
<keyword evidence="8" id="KW-0378">Hydrolase</keyword>
<keyword evidence="10" id="KW-0482">Metalloprotease</keyword>
<dbReference type="Pfam" id="PF05193">
    <property type="entry name" value="Peptidase_M16_C"/>
    <property type="match status" value="1"/>
</dbReference>
<feature type="region of interest" description="Disordered" evidence="15">
    <location>
        <begin position="679"/>
        <end position="706"/>
    </location>
</feature>
<name>A0A450VPS3_9GAMM</name>
<evidence type="ECO:0000256" key="9">
    <source>
        <dbReference type="ARBA" id="ARBA00022833"/>
    </source>
</evidence>
<evidence type="ECO:0000256" key="11">
    <source>
        <dbReference type="ARBA" id="ARBA00029597"/>
    </source>
</evidence>
<dbReference type="EC" id="3.4.24.55" evidence="4"/>
<dbReference type="GO" id="GO:0004222">
    <property type="term" value="F:metalloendopeptidase activity"/>
    <property type="evidence" value="ECO:0007669"/>
    <property type="project" value="UniProtKB-EC"/>
</dbReference>
<reference evidence="23" key="1">
    <citation type="submission" date="2019-02" db="EMBL/GenBank/DDBJ databases">
        <authorList>
            <person name="Gruber-Vodicka R. H."/>
            <person name="Seah K. B. B."/>
        </authorList>
    </citation>
    <scope>NUCLEOTIDE SEQUENCE</scope>
    <source>
        <strain evidence="22">BECK_BZ163</strain>
        <strain evidence="23">BECK_BZ164</strain>
        <strain evidence="21">BECK_BZ165</strain>
    </source>
</reference>
<keyword evidence="6" id="KW-0645">Protease</keyword>
<dbReference type="PROSITE" id="PS00143">
    <property type="entry name" value="INSULINASE"/>
    <property type="match status" value="1"/>
</dbReference>
<dbReference type="GO" id="GO:0046872">
    <property type="term" value="F:metal ion binding"/>
    <property type="evidence" value="ECO:0007669"/>
    <property type="project" value="UniProtKB-KW"/>
</dbReference>
<sequence length="1030" mass="116535">MPVHRIVSLFLLLALSPLAWCETAIITSPHDTRQYAAFQLPNRLKVLVISDPQTDKAACALDVFAGHNADPEDRPGLAHFLEHMLFLGTGKYPEPDAWRSFITKHAGEQNAYTGFEHTNYFFDVDKDHLRQALDRFGQFFIAPIFAESYVDRERSVVDAEFHAKRKDDAWRRMAITRQVIDGAHPLSRFSVGNLTTLSDREGRDVRQDLIALYRRYYSANLMALVILGKEPVPVLGQWAREVFSAVPDRQAEPPRVTQPLFAPDRLPVRLITRPIENRRRLRLTFPVPPLLAHYKTKPLYYISHLLGHEGEGSLLSLLKARGWAEALSAGATYNHRDGALFAVSLTLTRKGMEKIDTITGLVFQTLALIETRGVRPWLFRELARLSDIDFLFQERIPSIDYVSILANLRHDYPTSDILRGSLVLEDYDEALIRKYLAALTPDNVLITVTDPDAEIGPSWSETPWFRAPYRVENLQPALLGEWRRAPISGQLAIPAPNPFIPEDLALASDAPPQNRSQDKPTRIVDVPGLTLWFHQDTSYRLPRANLYLALRSPIARDTPVHAVLTDLFVALVGDQLTEFTYPASLAGLDYDIYSHLRGISVRIQGYHDKQPRLLARILDTLKRPAFDQERFRIAKEELARKLRNKRKQPPYRQSVREMHDLLLEPRWTPEERLAALEPCAMDKPPGNRQQHVDELTEPHRRTSPCPAPVTLSELRRFVAEFLQRLSLVALSHGNVRESDALAMGELIQERLHRDAQPVDVPRGRVVKLTRGVSYLRQFASGHPDNAIAVYLQGSDRGFRQRAQLALLGQLIESAFFNRLRTEQRLGYLVSAAAYPLLEVPALLFLIQSPHADPATLGTRIERFLADHSKVLAAMTQTEFASHKAALAARILQQEESLDVRSNRYWREIDRGRQGFDSRERKAEAVRAITLAEIKDVYRDRILGGERRRLAVHAQGDRQKGSSPQGHPDREGGRGRHAQAGGIARSSAESSAASGSGKWEIIQAPGVFKRGRDTFAQPKIGTEPRNTTKER</sequence>
<dbReference type="FunFam" id="3.30.830.10:FF:000012">
    <property type="entry name" value="Protease 3"/>
    <property type="match status" value="1"/>
</dbReference>
<dbReference type="PANTHER" id="PTHR43690">
    <property type="entry name" value="NARDILYSIN"/>
    <property type="match status" value="1"/>
</dbReference>
<accession>A0A450VPS3</accession>
<dbReference type="InterPro" id="IPR011765">
    <property type="entry name" value="Pept_M16_N"/>
</dbReference>
<evidence type="ECO:0000256" key="8">
    <source>
        <dbReference type="ARBA" id="ARBA00022801"/>
    </source>
</evidence>
<dbReference type="EMBL" id="CAADFA010000025">
    <property type="protein sequence ID" value="VFJ45476.1"/>
    <property type="molecule type" value="Genomic_DNA"/>
</dbReference>
<feature type="domain" description="Peptidase M16 middle/third" evidence="19">
    <location>
        <begin position="390"/>
        <end position="675"/>
    </location>
</feature>
<comment type="similarity">
    <text evidence="3 14">Belongs to the peptidase M16 family.</text>
</comment>
<evidence type="ECO:0000256" key="5">
    <source>
        <dbReference type="ARBA" id="ARBA00017565"/>
    </source>
</evidence>
<evidence type="ECO:0000256" key="14">
    <source>
        <dbReference type="RuleBase" id="RU004447"/>
    </source>
</evidence>
<comment type="function">
    <text evidence="2">Endopeptidase that degrades small peptides of less than 7 kDa, such as glucagon and insulin.</text>
</comment>
<protein>
    <recommendedName>
        <fullName evidence="5">Protease 3</fullName>
        <ecNumber evidence="4">3.4.24.55</ecNumber>
    </recommendedName>
    <alternativeName>
        <fullName evidence="13">Pitrilysin</fullName>
    </alternativeName>
    <alternativeName>
        <fullName evidence="12">Protease III</fullName>
    </alternativeName>
    <alternativeName>
        <fullName evidence="11">Protease pi</fullName>
    </alternativeName>
</protein>
<evidence type="ECO:0000313" key="23">
    <source>
        <dbReference type="EMBL" id="VFK06774.1"/>
    </source>
</evidence>
<evidence type="ECO:0000256" key="16">
    <source>
        <dbReference type="SAM" id="SignalP"/>
    </source>
</evidence>
<feature type="domain" description="Peptidase M16 N-terminal" evidence="17">
    <location>
        <begin position="45"/>
        <end position="167"/>
    </location>
</feature>
<evidence type="ECO:0000313" key="22">
    <source>
        <dbReference type="EMBL" id="VFJ49074.1"/>
    </source>
</evidence>
<comment type="cofactor">
    <cofactor evidence="1">
        <name>Zn(2+)</name>
        <dbReference type="ChEBI" id="CHEBI:29105"/>
    </cofactor>
</comment>
<feature type="compositionally biased region" description="Low complexity" evidence="15">
    <location>
        <begin position="979"/>
        <end position="996"/>
    </location>
</feature>
<keyword evidence="16" id="KW-0732">Signal</keyword>
<feature type="compositionally biased region" description="Basic and acidic residues" evidence="15">
    <location>
        <begin position="690"/>
        <end position="700"/>
    </location>
</feature>
<dbReference type="InterPro" id="IPR054734">
    <property type="entry name" value="PqqF-like_C_4"/>
</dbReference>
<dbReference type="InterPro" id="IPR050626">
    <property type="entry name" value="Peptidase_M16"/>
</dbReference>
<evidence type="ECO:0000256" key="4">
    <source>
        <dbReference type="ARBA" id="ARBA00012449"/>
    </source>
</evidence>
<keyword evidence="9" id="KW-0862">Zinc</keyword>
<dbReference type="InterPro" id="IPR032632">
    <property type="entry name" value="Peptidase_M16_M"/>
</dbReference>
<evidence type="ECO:0000256" key="2">
    <source>
        <dbReference type="ARBA" id="ARBA00002184"/>
    </source>
</evidence>
<dbReference type="SUPFAM" id="SSF63411">
    <property type="entry name" value="LuxS/MPP-like metallohydrolase"/>
    <property type="match status" value="4"/>
</dbReference>
<feature type="chain" id="PRO_5033432601" description="Protease 3" evidence="16">
    <location>
        <begin position="20"/>
        <end position="1030"/>
    </location>
</feature>
<evidence type="ECO:0000256" key="12">
    <source>
        <dbReference type="ARBA" id="ARBA00031184"/>
    </source>
</evidence>
<evidence type="ECO:0000256" key="3">
    <source>
        <dbReference type="ARBA" id="ARBA00007261"/>
    </source>
</evidence>
<dbReference type="PANTHER" id="PTHR43690:SF18">
    <property type="entry name" value="INSULIN-DEGRADING ENZYME-RELATED"/>
    <property type="match status" value="1"/>
</dbReference>
<dbReference type="InterPro" id="IPR007863">
    <property type="entry name" value="Peptidase_M16_C"/>
</dbReference>
<evidence type="ECO:0000259" key="19">
    <source>
        <dbReference type="Pfam" id="PF16187"/>
    </source>
</evidence>
<organism evidence="23">
    <name type="scientific">Candidatus Kentrum sp. FM</name>
    <dbReference type="NCBI Taxonomy" id="2126340"/>
    <lineage>
        <taxon>Bacteria</taxon>
        <taxon>Pseudomonadati</taxon>
        <taxon>Pseudomonadota</taxon>
        <taxon>Gammaproteobacteria</taxon>
        <taxon>Candidatus Kentrum</taxon>
    </lineage>
</organism>
<dbReference type="Gene3D" id="3.30.830.10">
    <property type="entry name" value="Metalloenzyme, LuxS/M16 peptidase-like"/>
    <property type="match status" value="4"/>
</dbReference>
<feature type="domain" description="Peptidase M16 C-terminal" evidence="18">
    <location>
        <begin position="206"/>
        <end position="382"/>
    </location>
</feature>
<dbReference type="EMBL" id="CAADEZ010000066">
    <property type="protein sequence ID" value="VFJ49074.1"/>
    <property type="molecule type" value="Genomic_DNA"/>
</dbReference>
<evidence type="ECO:0000256" key="1">
    <source>
        <dbReference type="ARBA" id="ARBA00001947"/>
    </source>
</evidence>
<dbReference type="AlphaFoldDB" id="A0A450VPS3"/>
<proteinExistence type="inferred from homology"/>
<evidence type="ECO:0000256" key="6">
    <source>
        <dbReference type="ARBA" id="ARBA00022670"/>
    </source>
</evidence>
<dbReference type="FunFam" id="3.30.830.10:FF:000005">
    <property type="entry name" value="nardilysin isoform X1"/>
    <property type="match status" value="1"/>
</dbReference>
<feature type="region of interest" description="Disordered" evidence="15">
    <location>
        <begin position="951"/>
        <end position="1030"/>
    </location>
</feature>
<evidence type="ECO:0000256" key="10">
    <source>
        <dbReference type="ARBA" id="ARBA00023049"/>
    </source>
</evidence>
<evidence type="ECO:0000256" key="7">
    <source>
        <dbReference type="ARBA" id="ARBA00022723"/>
    </source>
</evidence>
<dbReference type="Pfam" id="PF16187">
    <property type="entry name" value="Peptidase_M16_M"/>
    <property type="match status" value="1"/>
</dbReference>
<evidence type="ECO:0000259" key="17">
    <source>
        <dbReference type="Pfam" id="PF00675"/>
    </source>
</evidence>
<feature type="domain" description="Coenzyme PQQ synthesis protein F-like C-terminal lobe" evidence="20">
    <location>
        <begin position="806"/>
        <end position="905"/>
    </location>
</feature>
<dbReference type="GO" id="GO:0005737">
    <property type="term" value="C:cytoplasm"/>
    <property type="evidence" value="ECO:0007669"/>
    <property type="project" value="UniProtKB-ARBA"/>
</dbReference>
<gene>
    <name evidence="22" type="ORF">BECKFM1743A_GA0114220_100669</name>
    <name evidence="23" type="ORF">BECKFM1743B_GA0114221_1002410</name>
    <name evidence="21" type="ORF">BECKFM1743C_GA0114222_1002510</name>
</gene>
<dbReference type="InterPro" id="IPR011249">
    <property type="entry name" value="Metalloenz_LuxS/M16"/>
</dbReference>
<dbReference type="Pfam" id="PF00675">
    <property type="entry name" value="Peptidase_M16"/>
    <property type="match status" value="1"/>
</dbReference>
<dbReference type="InterPro" id="IPR001431">
    <property type="entry name" value="Pept_M16_Zn_BS"/>
</dbReference>
<evidence type="ECO:0000256" key="13">
    <source>
        <dbReference type="ARBA" id="ARBA00033450"/>
    </source>
</evidence>
<feature type="signal peptide" evidence="16">
    <location>
        <begin position="1"/>
        <end position="19"/>
    </location>
</feature>
<keyword evidence="7" id="KW-0479">Metal-binding</keyword>